<accession>A0AAW0ZCY9</accession>
<feature type="compositionally biased region" description="Polar residues" evidence="1">
    <location>
        <begin position="1"/>
        <end position="15"/>
    </location>
</feature>
<dbReference type="Proteomes" id="UP001432146">
    <property type="component" value="Unassembled WGS sequence"/>
</dbReference>
<dbReference type="AlphaFoldDB" id="A0AAW0ZCY9"/>
<protein>
    <submittedName>
        <fullName evidence="2">Uncharacterized protein</fullName>
    </submittedName>
</protein>
<comment type="caution">
    <text evidence="2">The sequence shown here is derived from an EMBL/GenBank/DDBJ whole genome shotgun (WGS) entry which is preliminary data.</text>
</comment>
<sequence length="95" mass="11062">MDNKTNVSNDAEMNLTTKRKEKSSNEESSPKKTKKKKQTFESNNEEFPQLLEKKNCCMIHAKGTRKQHQSESEQIDDKLVYETDPSTNSSEEEYE</sequence>
<feature type="region of interest" description="Disordered" evidence="1">
    <location>
        <begin position="1"/>
        <end position="95"/>
    </location>
</feature>
<dbReference type="EMBL" id="JAWNGG020000257">
    <property type="protein sequence ID" value="KAK9295500.1"/>
    <property type="molecule type" value="Genomic_DNA"/>
</dbReference>
<name>A0AAW0ZCY9_9HYME</name>
<feature type="compositionally biased region" description="Basic and acidic residues" evidence="1">
    <location>
        <begin position="68"/>
        <end position="81"/>
    </location>
</feature>
<organism evidence="2 3">
    <name type="scientific">Tetragonisca angustula</name>
    <dbReference type="NCBI Taxonomy" id="166442"/>
    <lineage>
        <taxon>Eukaryota</taxon>
        <taxon>Metazoa</taxon>
        <taxon>Ecdysozoa</taxon>
        <taxon>Arthropoda</taxon>
        <taxon>Hexapoda</taxon>
        <taxon>Insecta</taxon>
        <taxon>Pterygota</taxon>
        <taxon>Neoptera</taxon>
        <taxon>Endopterygota</taxon>
        <taxon>Hymenoptera</taxon>
        <taxon>Apocrita</taxon>
        <taxon>Aculeata</taxon>
        <taxon>Apoidea</taxon>
        <taxon>Anthophila</taxon>
        <taxon>Apidae</taxon>
        <taxon>Tetragonisca</taxon>
    </lineage>
</organism>
<gene>
    <name evidence="2" type="ORF">QLX08_010201</name>
</gene>
<evidence type="ECO:0000256" key="1">
    <source>
        <dbReference type="SAM" id="MobiDB-lite"/>
    </source>
</evidence>
<proteinExistence type="predicted"/>
<evidence type="ECO:0000313" key="3">
    <source>
        <dbReference type="Proteomes" id="UP001432146"/>
    </source>
</evidence>
<evidence type="ECO:0000313" key="2">
    <source>
        <dbReference type="EMBL" id="KAK9295500.1"/>
    </source>
</evidence>
<reference evidence="2 3" key="1">
    <citation type="submission" date="2024-05" db="EMBL/GenBank/DDBJ databases">
        <title>The nuclear and mitochondrial genome assemblies of Tetragonisca angustula (Apidae: Meliponini), a tiny yet remarkable pollinator in the Neotropics.</title>
        <authorList>
            <person name="Ferrari R."/>
            <person name="Ricardo P.C."/>
            <person name="Dias F.C."/>
            <person name="Araujo N.S."/>
            <person name="Soares D.O."/>
            <person name="Zhou Q.-S."/>
            <person name="Zhu C.-D."/>
            <person name="Coutinho L."/>
            <person name="Airas M.C."/>
            <person name="Batista T.M."/>
        </authorList>
    </citation>
    <scope>NUCLEOTIDE SEQUENCE [LARGE SCALE GENOMIC DNA]</scope>
    <source>
        <strain evidence="2">ASF017062</strain>
        <tissue evidence="2">Abdomen</tissue>
    </source>
</reference>
<keyword evidence="3" id="KW-1185">Reference proteome</keyword>